<dbReference type="CDD" id="cd06558">
    <property type="entry name" value="crotonase-like"/>
    <property type="match status" value="1"/>
</dbReference>
<dbReference type="PANTHER" id="PTHR43802:SF1">
    <property type="entry name" value="IP11341P-RELATED"/>
    <property type="match status" value="1"/>
</dbReference>
<dbReference type="PROSITE" id="PS00166">
    <property type="entry name" value="ENOYL_COA_HYDRATASE"/>
    <property type="match status" value="1"/>
</dbReference>
<dbReference type="EMBL" id="CAADRM010000083">
    <property type="protein sequence ID" value="VFU13724.1"/>
    <property type="molecule type" value="Genomic_DNA"/>
</dbReference>
<name>A0A485M435_9ZZZZ</name>
<dbReference type="InterPro" id="IPR001753">
    <property type="entry name" value="Enoyl-CoA_hydra/iso"/>
</dbReference>
<dbReference type="GO" id="GO:0004300">
    <property type="term" value="F:enoyl-CoA hydratase activity"/>
    <property type="evidence" value="ECO:0007669"/>
    <property type="project" value="UniProtKB-EC"/>
</dbReference>
<accession>A0A485M435</accession>
<dbReference type="InterPro" id="IPR029045">
    <property type="entry name" value="ClpP/crotonase-like_dom_sf"/>
</dbReference>
<protein>
    <submittedName>
        <fullName evidence="2">Putative enoyl-CoA hydratase echA12</fullName>
        <ecNumber evidence="2">4.2.1.17</ecNumber>
    </submittedName>
</protein>
<dbReference type="Gene3D" id="1.10.12.10">
    <property type="entry name" value="Lyase 2-enoyl-coa Hydratase, Chain A, domain 2"/>
    <property type="match status" value="1"/>
</dbReference>
<dbReference type="Pfam" id="PF00378">
    <property type="entry name" value="ECH_1"/>
    <property type="match status" value="1"/>
</dbReference>
<reference evidence="2" key="1">
    <citation type="submission" date="2019-03" db="EMBL/GenBank/DDBJ databases">
        <authorList>
            <person name="Hao L."/>
        </authorList>
    </citation>
    <scope>NUCLEOTIDE SEQUENCE</scope>
</reference>
<evidence type="ECO:0000256" key="1">
    <source>
        <dbReference type="ARBA" id="ARBA00005254"/>
    </source>
</evidence>
<evidence type="ECO:0000313" key="2">
    <source>
        <dbReference type="EMBL" id="VFU13724.1"/>
    </source>
</evidence>
<sequence length="267" mass="29127">MNTGTRGFRTLLFEEREPSIGMVTMNRPDQLNAINVEMLEDFEQLFGELSRDDSIRVLVITGAGRGFSSGADLNDAVVYKDTDAFADPERFLKIVQERYAALVLGLRKIPQPVISAVNGPAAGGGFAMALASDIRVASPEAYFVASFINIGLSGGELGCSYFLPRLVGLSHASDILYTGRKVRADEAEKMGLVSRVVPREELVEAALSYARMMTGKSVGGLKLTKRVLEENLHASSLQSAVNLENRNQTVMVFSGEFFKLIQSFYKG</sequence>
<dbReference type="SUPFAM" id="SSF52096">
    <property type="entry name" value="ClpP/crotonase"/>
    <property type="match status" value="1"/>
</dbReference>
<organism evidence="2">
    <name type="scientific">anaerobic digester metagenome</name>
    <dbReference type="NCBI Taxonomy" id="1263854"/>
    <lineage>
        <taxon>unclassified sequences</taxon>
        <taxon>metagenomes</taxon>
        <taxon>ecological metagenomes</taxon>
    </lineage>
</organism>
<dbReference type="EC" id="4.2.1.17" evidence="2"/>
<dbReference type="Gene3D" id="3.90.226.10">
    <property type="entry name" value="2-enoyl-CoA Hydratase, Chain A, domain 1"/>
    <property type="match status" value="1"/>
</dbReference>
<comment type="similarity">
    <text evidence="1">Belongs to the enoyl-CoA hydratase/isomerase family.</text>
</comment>
<dbReference type="InterPro" id="IPR014748">
    <property type="entry name" value="Enoyl-CoA_hydra_C"/>
</dbReference>
<keyword evidence="2" id="KW-0456">Lyase</keyword>
<dbReference type="PANTHER" id="PTHR43802">
    <property type="entry name" value="ENOYL-COA HYDRATASE"/>
    <property type="match status" value="1"/>
</dbReference>
<proteinExistence type="inferred from homology"/>
<dbReference type="AlphaFoldDB" id="A0A485M435"/>
<dbReference type="InterPro" id="IPR018376">
    <property type="entry name" value="Enoyl-CoA_hyd/isom_CS"/>
</dbReference>
<gene>
    <name evidence="2" type="primary">echA</name>
    <name evidence="2" type="ORF">SCFA_210010</name>
</gene>